<comment type="caution">
    <text evidence="5">The sequence shown here is derived from an EMBL/GenBank/DDBJ whole genome shotgun (WGS) entry which is preliminary data.</text>
</comment>
<feature type="transmembrane region" description="Helical" evidence="2">
    <location>
        <begin position="249"/>
        <end position="274"/>
    </location>
</feature>
<keyword evidence="2" id="KW-1133">Transmembrane helix</keyword>
<dbReference type="AlphaFoldDB" id="A0AA39WX53"/>
<evidence type="ECO:0000259" key="4">
    <source>
        <dbReference type="Pfam" id="PF23585"/>
    </source>
</evidence>
<evidence type="ECO:0000256" key="2">
    <source>
        <dbReference type="SAM" id="Phobius"/>
    </source>
</evidence>
<feature type="region of interest" description="Disordered" evidence="1">
    <location>
        <begin position="69"/>
        <end position="106"/>
    </location>
</feature>
<dbReference type="PANTHER" id="PTHR42028:SF1">
    <property type="entry name" value="YALI0E30657P"/>
    <property type="match status" value="1"/>
</dbReference>
<feature type="compositionally biased region" description="Polar residues" evidence="1">
    <location>
        <begin position="69"/>
        <end position="92"/>
    </location>
</feature>
<name>A0AA39WX53_9PEZI</name>
<dbReference type="Proteomes" id="UP001175000">
    <property type="component" value="Unassembled WGS sequence"/>
</dbReference>
<gene>
    <name evidence="5" type="ORF">B0T14DRAFT_494771</name>
</gene>
<dbReference type="PANTHER" id="PTHR42028">
    <property type="entry name" value="CHROMOSOME 1, WHOLE GENOME SHOTGUN SEQUENCE"/>
    <property type="match status" value="1"/>
</dbReference>
<keyword evidence="2" id="KW-0812">Transmembrane</keyword>
<evidence type="ECO:0000313" key="5">
    <source>
        <dbReference type="EMBL" id="KAK0623264.1"/>
    </source>
</evidence>
<reference evidence="5" key="1">
    <citation type="submission" date="2023-06" db="EMBL/GenBank/DDBJ databases">
        <title>Genome-scale phylogeny and comparative genomics of the fungal order Sordariales.</title>
        <authorList>
            <consortium name="Lawrence Berkeley National Laboratory"/>
            <person name="Hensen N."/>
            <person name="Bonometti L."/>
            <person name="Westerberg I."/>
            <person name="Brannstrom I.O."/>
            <person name="Guillou S."/>
            <person name="Cros-Aarteil S."/>
            <person name="Calhoun S."/>
            <person name="Haridas S."/>
            <person name="Kuo A."/>
            <person name="Mondo S."/>
            <person name="Pangilinan J."/>
            <person name="Riley R."/>
            <person name="Labutti K."/>
            <person name="Andreopoulos B."/>
            <person name="Lipzen A."/>
            <person name="Chen C."/>
            <person name="Yanf M."/>
            <person name="Daum C."/>
            <person name="Ng V."/>
            <person name="Clum A."/>
            <person name="Steindorff A."/>
            <person name="Ohm R."/>
            <person name="Martin F."/>
            <person name="Silar P."/>
            <person name="Natvig D."/>
            <person name="Lalanne C."/>
            <person name="Gautier V."/>
            <person name="Ament-Velasquez S.L."/>
            <person name="Kruys A."/>
            <person name="Hutchinson M.I."/>
            <person name="Powell A.J."/>
            <person name="Barry K."/>
            <person name="Miller A.N."/>
            <person name="Grigoriev I.V."/>
            <person name="Debuchy R."/>
            <person name="Gladieux P."/>
            <person name="Thoren M.H."/>
            <person name="Johannesson H."/>
        </authorList>
    </citation>
    <scope>NUCLEOTIDE SEQUENCE</scope>
    <source>
        <strain evidence="5">CBS 606.72</strain>
    </source>
</reference>
<dbReference type="InterPro" id="IPR055561">
    <property type="entry name" value="DUF7137"/>
</dbReference>
<evidence type="ECO:0000256" key="3">
    <source>
        <dbReference type="SAM" id="SignalP"/>
    </source>
</evidence>
<evidence type="ECO:0000256" key="1">
    <source>
        <dbReference type="SAM" id="MobiDB-lite"/>
    </source>
</evidence>
<protein>
    <recommendedName>
        <fullName evidence="4">DUF7137 domain-containing protein</fullName>
    </recommendedName>
</protein>
<proteinExistence type="predicted"/>
<keyword evidence="6" id="KW-1185">Reference proteome</keyword>
<evidence type="ECO:0000313" key="6">
    <source>
        <dbReference type="Proteomes" id="UP001175000"/>
    </source>
</evidence>
<feature type="chain" id="PRO_5041323750" description="DUF7137 domain-containing protein" evidence="3">
    <location>
        <begin position="24"/>
        <end position="275"/>
    </location>
</feature>
<sequence length="275" mass="29654">MRATQSFGQLAVLALSLSHTVSAWKPWPNVVPEVDVLVIRQEDQPTQTAPPENQQTNTSRRIITTNLNTGGISQTATGTGTARGNSTRSSAPKKTMFNPQDPAGGVSMQTPAATAGYQLYKLKHEFVTFGWNYTNLQGTPTAVDVLVSCSKAAQTWTLTQNMTFATPASYVWDLDKFQEENIHSQLPTEQYTLIIHDSDSAITDSPEPGYLAPFTGLVFGLYEPRAPTPLGEWKCASCSGAMSNVEVRALGGVLAMSAVTVLSFTWFVGGFAAIL</sequence>
<dbReference type="Pfam" id="PF23585">
    <property type="entry name" value="DUF7137"/>
    <property type="match status" value="1"/>
</dbReference>
<accession>A0AA39WX53</accession>
<dbReference type="EMBL" id="JAULSU010000003">
    <property type="protein sequence ID" value="KAK0623264.1"/>
    <property type="molecule type" value="Genomic_DNA"/>
</dbReference>
<keyword evidence="2" id="KW-0472">Membrane</keyword>
<feature type="domain" description="DUF7137" evidence="4">
    <location>
        <begin position="101"/>
        <end position="236"/>
    </location>
</feature>
<organism evidence="5 6">
    <name type="scientific">Immersiella caudata</name>
    <dbReference type="NCBI Taxonomy" id="314043"/>
    <lineage>
        <taxon>Eukaryota</taxon>
        <taxon>Fungi</taxon>
        <taxon>Dikarya</taxon>
        <taxon>Ascomycota</taxon>
        <taxon>Pezizomycotina</taxon>
        <taxon>Sordariomycetes</taxon>
        <taxon>Sordariomycetidae</taxon>
        <taxon>Sordariales</taxon>
        <taxon>Lasiosphaeriaceae</taxon>
        <taxon>Immersiella</taxon>
    </lineage>
</organism>
<keyword evidence="3" id="KW-0732">Signal</keyword>
<feature type="signal peptide" evidence="3">
    <location>
        <begin position="1"/>
        <end position="23"/>
    </location>
</feature>